<dbReference type="Gene3D" id="3.30.710.10">
    <property type="entry name" value="Potassium Channel Kv1.1, Chain A"/>
    <property type="match status" value="1"/>
</dbReference>
<feature type="region of interest" description="Disordered" evidence="1">
    <location>
        <begin position="413"/>
        <end position="435"/>
    </location>
</feature>
<keyword evidence="4" id="KW-1185">Reference proteome</keyword>
<feature type="region of interest" description="Disordered" evidence="1">
    <location>
        <begin position="1"/>
        <end position="121"/>
    </location>
</feature>
<name>A0ABP0IJM0_9DINO</name>
<feature type="compositionally biased region" description="Basic and acidic residues" evidence="1">
    <location>
        <begin position="40"/>
        <end position="67"/>
    </location>
</feature>
<dbReference type="Pfam" id="PF02214">
    <property type="entry name" value="BTB_2"/>
    <property type="match status" value="1"/>
</dbReference>
<comment type="caution">
    <text evidence="3">The sequence shown here is derived from an EMBL/GenBank/DDBJ whole genome shotgun (WGS) entry which is preliminary data.</text>
</comment>
<evidence type="ECO:0000259" key="2">
    <source>
        <dbReference type="Pfam" id="PF02214"/>
    </source>
</evidence>
<dbReference type="Proteomes" id="UP001642484">
    <property type="component" value="Unassembled WGS sequence"/>
</dbReference>
<accession>A0ABP0IJM0</accession>
<dbReference type="InterPro" id="IPR003131">
    <property type="entry name" value="T1-type_BTB"/>
</dbReference>
<sequence length="435" mass="46888">MADEAKRPKVTLIAKADKGETLKATGPGDGRLRPAPARTVRTERDVKVIKESHSKEIKEPKEAKGPEVTEVLKPQEPRPQVRTPTRPKVPVKAAGAPKRVPAKRTAATVPMPEPNGVKRPRPAANALNVGLAPTPPAVTTAPSPRPAKLPAPMAPATKTNGADADVVVTSASVVKPPTLPAPRAEPPTPAAPLSAAHFNVGGQTFQVAAKLVKAKPETLLAKLLAKADSNRLIHVPVDICPDRFRILLDWYRYGEIWVPHTTAVKAVLRDAARLEFPKEIVVNGAFRSLQPDASQVSRTLVTTIINRWAGFHTFFAGILHEIDEHFKSVGSRSADSIDPIDEEAAAAEEIFDFPRFAVQLFREEGWVSPNQICSASRARILALKLEELGYLCEFAEGDLLVSLPLKLRCELPHGGHDGGAEPPPPPPGETKDDVK</sequence>
<organism evidence="3 4">
    <name type="scientific">Durusdinium trenchii</name>
    <dbReference type="NCBI Taxonomy" id="1381693"/>
    <lineage>
        <taxon>Eukaryota</taxon>
        <taxon>Sar</taxon>
        <taxon>Alveolata</taxon>
        <taxon>Dinophyceae</taxon>
        <taxon>Suessiales</taxon>
        <taxon>Symbiodiniaceae</taxon>
        <taxon>Durusdinium</taxon>
    </lineage>
</organism>
<reference evidence="3 4" key="1">
    <citation type="submission" date="2024-02" db="EMBL/GenBank/DDBJ databases">
        <authorList>
            <person name="Chen Y."/>
            <person name="Shah S."/>
            <person name="Dougan E. K."/>
            <person name="Thang M."/>
            <person name="Chan C."/>
        </authorList>
    </citation>
    <scope>NUCLEOTIDE SEQUENCE [LARGE SCALE GENOMIC DNA]</scope>
</reference>
<feature type="domain" description="Potassium channel tetramerisation-type BTB" evidence="2">
    <location>
        <begin position="198"/>
        <end position="271"/>
    </location>
</feature>
<gene>
    <name evidence="3" type="ORF">CCMP2556_LOCUS7017</name>
</gene>
<protein>
    <recommendedName>
        <fullName evidence="2">Potassium channel tetramerisation-type BTB domain-containing protein</fullName>
    </recommendedName>
</protein>
<evidence type="ECO:0000313" key="4">
    <source>
        <dbReference type="Proteomes" id="UP001642484"/>
    </source>
</evidence>
<evidence type="ECO:0000256" key="1">
    <source>
        <dbReference type="SAM" id="MobiDB-lite"/>
    </source>
</evidence>
<dbReference type="EMBL" id="CAXAMN010003091">
    <property type="protein sequence ID" value="CAK9002810.1"/>
    <property type="molecule type" value="Genomic_DNA"/>
</dbReference>
<proteinExistence type="predicted"/>
<dbReference type="InterPro" id="IPR011333">
    <property type="entry name" value="SKP1/BTB/POZ_sf"/>
</dbReference>
<evidence type="ECO:0000313" key="3">
    <source>
        <dbReference type="EMBL" id="CAK9002810.1"/>
    </source>
</evidence>
<dbReference type="SUPFAM" id="SSF54695">
    <property type="entry name" value="POZ domain"/>
    <property type="match status" value="1"/>
</dbReference>